<protein>
    <recommendedName>
        <fullName evidence="9">ATP synthase I chain</fullName>
    </recommendedName>
</protein>
<keyword evidence="3 6" id="KW-0812">Transmembrane</keyword>
<proteinExistence type="predicted"/>
<dbReference type="GO" id="GO:0005886">
    <property type="term" value="C:plasma membrane"/>
    <property type="evidence" value="ECO:0007669"/>
    <property type="project" value="UniProtKB-SubCell"/>
</dbReference>
<feature type="transmembrane region" description="Helical" evidence="6">
    <location>
        <begin position="78"/>
        <end position="95"/>
    </location>
</feature>
<evidence type="ECO:0000256" key="3">
    <source>
        <dbReference type="ARBA" id="ARBA00022692"/>
    </source>
</evidence>
<keyword evidence="5 6" id="KW-0472">Membrane</keyword>
<reference evidence="7 8" key="1">
    <citation type="journal article" date="2014" name="Genome Announc.">
        <title>Complete Genome Sequence of Amino Acid-Utilizing Eubacterium acidaminophilum al-2 (DSM 3953).</title>
        <authorList>
            <person name="Poehlein A."/>
            <person name="Andreesen J.R."/>
            <person name="Daniel R."/>
        </authorList>
    </citation>
    <scope>NUCLEOTIDE SEQUENCE [LARGE SCALE GENOMIC DNA]</scope>
    <source>
        <strain evidence="7 8">DSM 3953</strain>
    </source>
</reference>
<dbReference type="eggNOG" id="ENOG5033GKN">
    <property type="taxonomic scope" value="Bacteria"/>
</dbReference>
<feature type="transmembrane region" description="Helical" evidence="6">
    <location>
        <begin position="12"/>
        <end position="30"/>
    </location>
</feature>
<evidence type="ECO:0000256" key="5">
    <source>
        <dbReference type="ARBA" id="ARBA00023136"/>
    </source>
</evidence>
<dbReference type="OrthoDB" id="1711023at2"/>
<dbReference type="EMBL" id="CP007452">
    <property type="protein sequence ID" value="AHM55688.1"/>
    <property type="molecule type" value="Genomic_DNA"/>
</dbReference>
<name>W8TD01_PEPAC</name>
<dbReference type="HOGENOM" id="CLU_155690_0_0_9"/>
<evidence type="ECO:0000313" key="8">
    <source>
        <dbReference type="Proteomes" id="UP000019591"/>
    </source>
</evidence>
<dbReference type="Proteomes" id="UP000019591">
    <property type="component" value="Chromosome"/>
</dbReference>
<comment type="subcellular location">
    <subcellularLocation>
        <location evidence="1">Cell membrane</location>
        <topology evidence="1">Multi-pass membrane protein</topology>
    </subcellularLocation>
</comment>
<sequence length="125" mass="13367">MEGYTGKLMQNIIKRVLVIIFLALLITFALGKFSQAMLVGLLFGSTISILNFRLLALSVTKALEMSPGKAQIYASSRYLIRMVITGAVIVVSLKAPYISTIGTIVGLLSAKLAVMQMGLGGKDTV</sequence>
<gene>
    <name evidence="7" type="ORF">EAL2_c03850</name>
</gene>
<feature type="transmembrane region" description="Helical" evidence="6">
    <location>
        <begin position="36"/>
        <end position="57"/>
    </location>
</feature>
<organism evidence="7 8">
    <name type="scientific">Peptoclostridium acidaminophilum DSM 3953</name>
    <dbReference type="NCBI Taxonomy" id="1286171"/>
    <lineage>
        <taxon>Bacteria</taxon>
        <taxon>Bacillati</taxon>
        <taxon>Bacillota</taxon>
        <taxon>Clostridia</taxon>
        <taxon>Peptostreptococcales</taxon>
        <taxon>Peptoclostridiaceae</taxon>
        <taxon>Peptoclostridium</taxon>
    </lineage>
</organism>
<evidence type="ECO:0000256" key="2">
    <source>
        <dbReference type="ARBA" id="ARBA00022475"/>
    </source>
</evidence>
<evidence type="ECO:0000313" key="7">
    <source>
        <dbReference type="EMBL" id="AHM55688.1"/>
    </source>
</evidence>
<dbReference type="AlphaFoldDB" id="W8TD01"/>
<evidence type="ECO:0008006" key="9">
    <source>
        <dbReference type="Google" id="ProtNLM"/>
    </source>
</evidence>
<keyword evidence="2" id="KW-1003">Cell membrane</keyword>
<evidence type="ECO:0000256" key="4">
    <source>
        <dbReference type="ARBA" id="ARBA00022989"/>
    </source>
</evidence>
<accession>W8TD01</accession>
<dbReference type="PATRIC" id="fig|1286171.3.peg.326"/>
<evidence type="ECO:0000256" key="1">
    <source>
        <dbReference type="ARBA" id="ARBA00004651"/>
    </source>
</evidence>
<dbReference type="Pfam" id="PF03899">
    <property type="entry name" value="ATP-synt_I"/>
    <property type="match status" value="1"/>
</dbReference>
<keyword evidence="4 6" id="KW-1133">Transmembrane helix</keyword>
<dbReference type="InterPro" id="IPR005598">
    <property type="entry name" value="ATP_synth_I"/>
</dbReference>
<keyword evidence="8" id="KW-1185">Reference proteome</keyword>
<dbReference type="KEGG" id="eac:EAL2_c03850"/>
<evidence type="ECO:0000256" key="6">
    <source>
        <dbReference type="SAM" id="Phobius"/>
    </source>
</evidence>
<dbReference type="STRING" id="1286171.EAL2_c03850"/>